<dbReference type="GO" id="GO:0000184">
    <property type="term" value="P:nuclear-transcribed mRNA catabolic process, nonsense-mediated decay"/>
    <property type="evidence" value="ECO:0007669"/>
    <property type="project" value="TreeGrafter"/>
</dbReference>
<comment type="caution">
    <text evidence="2">The sequence shown here is derived from an EMBL/GenBank/DDBJ whole genome shotgun (WGS) entry which is preliminary data.</text>
</comment>
<dbReference type="InterPro" id="IPR021109">
    <property type="entry name" value="Peptidase_aspartic_dom_sf"/>
</dbReference>
<keyword evidence="3" id="KW-1185">Reference proteome</keyword>
<dbReference type="GO" id="GO:0005697">
    <property type="term" value="C:telomerase holoenzyme complex"/>
    <property type="evidence" value="ECO:0007669"/>
    <property type="project" value="TreeGrafter"/>
</dbReference>
<dbReference type="EMBL" id="BHVY01000005">
    <property type="protein sequence ID" value="GIJ89509.1"/>
    <property type="molecule type" value="Genomic_DNA"/>
</dbReference>
<dbReference type="CDD" id="cd00303">
    <property type="entry name" value="retropepsin_like"/>
    <property type="match status" value="2"/>
</dbReference>
<dbReference type="PANTHER" id="PTHR15696:SF0">
    <property type="entry name" value="TELOMERASE-BINDING PROTEIN EST1A"/>
    <property type="match status" value="1"/>
</dbReference>
<proteinExistence type="predicted"/>
<dbReference type="RefSeq" id="XP_043160255.1">
    <property type="nucleotide sequence ID" value="XM_043304320.1"/>
</dbReference>
<evidence type="ECO:0000313" key="2">
    <source>
        <dbReference type="EMBL" id="GIJ89509.1"/>
    </source>
</evidence>
<feature type="compositionally biased region" description="Basic and acidic residues" evidence="1">
    <location>
        <begin position="8"/>
        <end position="24"/>
    </location>
</feature>
<dbReference type="Gene3D" id="2.40.70.10">
    <property type="entry name" value="Acid Proteases"/>
    <property type="match status" value="2"/>
</dbReference>
<dbReference type="Proteomes" id="UP001043456">
    <property type="component" value="Unassembled WGS sequence"/>
</dbReference>
<dbReference type="SUPFAM" id="SSF48452">
    <property type="entry name" value="TPR-like"/>
    <property type="match status" value="1"/>
</dbReference>
<dbReference type="GO" id="GO:0070034">
    <property type="term" value="F:telomerase RNA binding"/>
    <property type="evidence" value="ECO:0007669"/>
    <property type="project" value="TreeGrafter"/>
</dbReference>
<protein>
    <recommendedName>
        <fullName evidence="4">DNA/RNA-binding domain-containing protein</fullName>
    </recommendedName>
</protein>
<organism evidence="2 3">
    <name type="scientific">Aspergillus pseudoviridinutans</name>
    <dbReference type="NCBI Taxonomy" id="1517512"/>
    <lineage>
        <taxon>Eukaryota</taxon>
        <taxon>Fungi</taxon>
        <taxon>Dikarya</taxon>
        <taxon>Ascomycota</taxon>
        <taxon>Pezizomycotina</taxon>
        <taxon>Eurotiomycetes</taxon>
        <taxon>Eurotiomycetidae</taxon>
        <taxon>Eurotiales</taxon>
        <taxon>Aspergillaceae</taxon>
        <taxon>Aspergillus</taxon>
        <taxon>Aspergillus subgen. Fumigati</taxon>
    </lineage>
</organism>
<sequence>MEADEDDPPRRYFERSIRDEKTESEPPTVDSDPPLAYPAHSETSAPSIRAVQDGDPGLFKQEEPNHIKEEQLINEVRGIYTGLVMVEKKCIEIDKQQTESKAELSESQWQALISLHRALLYEHHDFFLASQCPSATQVLKRLARKYALPARMWRYGIHSFLELLRRKLPEPLDHMLNFIYLAYSMMTSLFESVSEFRETWIECLGDLGRYRMAVEETDMKDREVWARVSRYWYNQDADRSPKVGRMQHHLAVLARPDVLQQLFYYTKALVCRQNMRQETHILPEEQIMRGLEFLDSSSSSKNLRLTYQKRGTDGKQELELESAFSNDRIFEIPCQLAEHSTNALGDYGAKKNFMKEEYALRLGLPISRNTSCKVTIGSGKQVTTVGTVTVPFMFSGENEVHNLEFQLLPNCIHNVIIGKPFLKLTKTFSNVANFCHRVKERVAKGISQFHLLYLGASTPMFEGSINGRVQTALADSGSKVLLMDEAYARSIGVHIQTGHEHQTRLKFADNSATDTVGIAYNVKWRFGRDGEFSSPYPLNFHILKDAPANVVLSDTFLFDTKAFSQYHQYLTDNDDDREDEDMLTYFFAIDVDKRKKQTQMNATSFSLADLRYLELVRRGEEADRISTLPGAKGTAARNIEDERCAEWDRAFTAVQTKSQPQSLQLPSAAAVSQAELDLKKADGEARRDVRIVRPVWNAFSHGPCNQEYSSLEI</sequence>
<evidence type="ECO:0000313" key="3">
    <source>
        <dbReference type="Proteomes" id="UP001043456"/>
    </source>
</evidence>
<dbReference type="AlphaFoldDB" id="A0A9P3BG29"/>
<dbReference type="PANTHER" id="PTHR15696">
    <property type="entry name" value="SMG-7 SUPPRESSOR WITH MORPHOLOGICAL EFFECT ON GENITALIA PROTEIN 7"/>
    <property type="match status" value="1"/>
</dbReference>
<name>A0A9P3BG29_9EURO</name>
<dbReference type="GeneID" id="67007061"/>
<dbReference type="OrthoDB" id="6079484at2759"/>
<accession>A0A9P3BG29</accession>
<gene>
    <name evidence="2" type="ORF">Asppvi_008451</name>
</gene>
<evidence type="ECO:0008006" key="4">
    <source>
        <dbReference type="Google" id="ProtNLM"/>
    </source>
</evidence>
<dbReference type="InterPro" id="IPR045153">
    <property type="entry name" value="Est1/Ebs1-like"/>
</dbReference>
<dbReference type="InterPro" id="IPR011990">
    <property type="entry name" value="TPR-like_helical_dom_sf"/>
</dbReference>
<dbReference type="GO" id="GO:0042162">
    <property type="term" value="F:telomeric DNA binding"/>
    <property type="evidence" value="ECO:0007669"/>
    <property type="project" value="TreeGrafter"/>
</dbReference>
<dbReference type="FunFam" id="1.25.40.10:FF:000202">
    <property type="entry name" value="Unplaced genomic scaffold supercont1.7, whole genome shotgun sequence"/>
    <property type="match status" value="1"/>
</dbReference>
<reference evidence="2 3" key="1">
    <citation type="submission" date="2018-10" db="EMBL/GenBank/DDBJ databases">
        <title>Pan-genome distribution and transcriptional activeness of fungal secondary metabolism genes in Aspergillus section Fumigati.</title>
        <authorList>
            <person name="Takahashi H."/>
            <person name="Umemura M."/>
            <person name="Ninomiya A."/>
            <person name="Kusuya Y."/>
            <person name="Urayama S."/>
            <person name="Shimizu M."/>
            <person name="Watanabe A."/>
            <person name="Kamei K."/>
            <person name="Yaguchi T."/>
            <person name="Hagiwara D."/>
        </authorList>
    </citation>
    <scope>NUCLEOTIDE SEQUENCE [LARGE SCALE GENOMIC DNA]</scope>
    <source>
        <strain evidence="2 3">IFM 55266</strain>
    </source>
</reference>
<evidence type="ECO:0000256" key="1">
    <source>
        <dbReference type="SAM" id="MobiDB-lite"/>
    </source>
</evidence>
<feature type="region of interest" description="Disordered" evidence="1">
    <location>
        <begin position="1"/>
        <end position="59"/>
    </location>
</feature>
<dbReference type="Pfam" id="PF13975">
    <property type="entry name" value="gag-asp_proteas"/>
    <property type="match status" value="1"/>
</dbReference>
<dbReference type="Gene3D" id="1.25.40.10">
    <property type="entry name" value="Tetratricopeptide repeat domain"/>
    <property type="match status" value="1"/>
</dbReference>